<dbReference type="CDD" id="cd17574">
    <property type="entry name" value="REC_OmpR"/>
    <property type="match status" value="1"/>
</dbReference>
<evidence type="ECO:0000256" key="1">
    <source>
        <dbReference type="ARBA" id="ARBA00023125"/>
    </source>
</evidence>
<accession>A0A2S6Z7U1</accession>
<dbReference type="PANTHER" id="PTHR48111:SF36">
    <property type="entry name" value="TRANSCRIPTIONAL REGULATORY PROTEIN CUTR"/>
    <property type="match status" value="1"/>
</dbReference>
<sequence length="223" mass="25027">MRLLLVEDDQDIAETLSHFLAKQGFVVDLAPSLAIARTVIVDNDFDLVLLDRRLPDGDGLSLIAFARKQQRPQRFILLTALADIDDKVSGLESGAHDYIAKPFEPRELLARIRNALRHGIATDRQIKRFGPLAYDVDSRAFWVNDEPLALRRTEALVLAALMARPGVLVPRQSLEARVYGYDRLVSSNSLESQISRLRKNLAEKTAAIRIHSVRGMGYSLIEE</sequence>
<dbReference type="Gene3D" id="3.40.50.2300">
    <property type="match status" value="1"/>
</dbReference>
<proteinExistence type="predicted"/>
<dbReference type="SMART" id="SM00862">
    <property type="entry name" value="Trans_reg_C"/>
    <property type="match status" value="1"/>
</dbReference>
<feature type="modified residue" description="4-aspartylphosphate" evidence="2">
    <location>
        <position position="51"/>
    </location>
</feature>
<evidence type="ECO:0000259" key="4">
    <source>
        <dbReference type="PROSITE" id="PS50110"/>
    </source>
</evidence>
<evidence type="ECO:0000313" key="7">
    <source>
        <dbReference type="Proteomes" id="UP000238270"/>
    </source>
</evidence>
<dbReference type="Gene3D" id="6.10.250.690">
    <property type="match status" value="1"/>
</dbReference>
<dbReference type="SMART" id="SM00448">
    <property type="entry name" value="REC"/>
    <property type="match status" value="1"/>
</dbReference>
<dbReference type="InterPro" id="IPR036388">
    <property type="entry name" value="WH-like_DNA-bd_sf"/>
</dbReference>
<feature type="domain" description="Response regulatory" evidence="4">
    <location>
        <begin position="2"/>
        <end position="116"/>
    </location>
</feature>
<gene>
    <name evidence="6" type="ORF">XaplCFBP3122_06270</name>
</gene>
<feature type="DNA-binding region" description="OmpR/PhoB-type" evidence="3">
    <location>
        <begin position="124"/>
        <end position="222"/>
    </location>
</feature>
<dbReference type="CDD" id="cd00383">
    <property type="entry name" value="trans_reg_C"/>
    <property type="match status" value="1"/>
</dbReference>
<dbReference type="GO" id="GO:0005829">
    <property type="term" value="C:cytosol"/>
    <property type="evidence" value="ECO:0007669"/>
    <property type="project" value="TreeGrafter"/>
</dbReference>
<dbReference type="Proteomes" id="UP000238270">
    <property type="component" value="Unassembled WGS sequence"/>
</dbReference>
<dbReference type="PROSITE" id="PS50110">
    <property type="entry name" value="RESPONSE_REGULATORY"/>
    <property type="match status" value="1"/>
</dbReference>
<dbReference type="GO" id="GO:0006355">
    <property type="term" value="P:regulation of DNA-templated transcription"/>
    <property type="evidence" value="ECO:0007669"/>
    <property type="project" value="InterPro"/>
</dbReference>
<dbReference type="GO" id="GO:0000156">
    <property type="term" value="F:phosphorelay response regulator activity"/>
    <property type="evidence" value="ECO:0007669"/>
    <property type="project" value="TreeGrafter"/>
</dbReference>
<dbReference type="SUPFAM" id="SSF52172">
    <property type="entry name" value="CheY-like"/>
    <property type="match status" value="1"/>
</dbReference>
<dbReference type="PROSITE" id="PS51755">
    <property type="entry name" value="OMPR_PHOB"/>
    <property type="match status" value="1"/>
</dbReference>
<dbReference type="InterPro" id="IPR001867">
    <property type="entry name" value="OmpR/PhoB-type_DNA-bd"/>
</dbReference>
<feature type="domain" description="OmpR/PhoB-type" evidence="5">
    <location>
        <begin position="124"/>
        <end position="222"/>
    </location>
</feature>
<evidence type="ECO:0000256" key="3">
    <source>
        <dbReference type="PROSITE-ProRule" id="PRU01091"/>
    </source>
</evidence>
<dbReference type="EMBL" id="MIGV01000004">
    <property type="protein sequence ID" value="PPT77558.1"/>
    <property type="molecule type" value="Genomic_DNA"/>
</dbReference>
<evidence type="ECO:0000256" key="2">
    <source>
        <dbReference type="PROSITE-ProRule" id="PRU00169"/>
    </source>
</evidence>
<dbReference type="RefSeq" id="WP_104597344.1">
    <property type="nucleotide sequence ID" value="NZ_MIGV01000004.1"/>
</dbReference>
<dbReference type="AlphaFoldDB" id="A0A2S6Z7U1"/>
<name>A0A2S6Z7U1_9XANT</name>
<dbReference type="Gene3D" id="1.10.10.10">
    <property type="entry name" value="Winged helix-like DNA-binding domain superfamily/Winged helix DNA-binding domain"/>
    <property type="match status" value="1"/>
</dbReference>
<dbReference type="InterPro" id="IPR001789">
    <property type="entry name" value="Sig_transdc_resp-reg_receiver"/>
</dbReference>
<dbReference type="PANTHER" id="PTHR48111">
    <property type="entry name" value="REGULATOR OF RPOS"/>
    <property type="match status" value="1"/>
</dbReference>
<dbReference type="InterPro" id="IPR039420">
    <property type="entry name" value="WalR-like"/>
</dbReference>
<comment type="caution">
    <text evidence="6">The sequence shown here is derived from an EMBL/GenBank/DDBJ whole genome shotgun (WGS) entry which is preliminary data.</text>
</comment>
<dbReference type="Pfam" id="PF00486">
    <property type="entry name" value="Trans_reg_C"/>
    <property type="match status" value="1"/>
</dbReference>
<organism evidence="6 7">
    <name type="scientific">Xanthomonas arboricola pv. populi</name>
    <dbReference type="NCBI Taxonomy" id="487823"/>
    <lineage>
        <taxon>Bacteria</taxon>
        <taxon>Pseudomonadati</taxon>
        <taxon>Pseudomonadota</taxon>
        <taxon>Gammaproteobacteria</taxon>
        <taxon>Lysobacterales</taxon>
        <taxon>Lysobacteraceae</taxon>
        <taxon>Xanthomonas</taxon>
    </lineage>
</organism>
<dbReference type="GO" id="GO:0032993">
    <property type="term" value="C:protein-DNA complex"/>
    <property type="evidence" value="ECO:0007669"/>
    <property type="project" value="TreeGrafter"/>
</dbReference>
<evidence type="ECO:0000259" key="5">
    <source>
        <dbReference type="PROSITE" id="PS51755"/>
    </source>
</evidence>
<protein>
    <submittedName>
        <fullName evidence="6">DNA-binding response regulator</fullName>
    </submittedName>
</protein>
<dbReference type="GO" id="GO:0000976">
    <property type="term" value="F:transcription cis-regulatory region binding"/>
    <property type="evidence" value="ECO:0007669"/>
    <property type="project" value="TreeGrafter"/>
</dbReference>
<dbReference type="Pfam" id="PF00072">
    <property type="entry name" value="Response_reg"/>
    <property type="match status" value="1"/>
</dbReference>
<dbReference type="InterPro" id="IPR011006">
    <property type="entry name" value="CheY-like_superfamily"/>
</dbReference>
<reference evidence="6 7" key="1">
    <citation type="submission" date="2016-08" db="EMBL/GenBank/DDBJ databases">
        <title>Evolution of the type three secretion system and type three effector repertoires in Xanthomonas.</title>
        <authorList>
            <person name="Merda D."/>
            <person name="Briand M."/>
            <person name="Bosis E."/>
            <person name="Rousseau C."/>
            <person name="Portier P."/>
            <person name="Jacques M.-A."/>
            <person name="Fischer-Le Saux M."/>
        </authorList>
    </citation>
    <scope>NUCLEOTIDE SEQUENCE [LARGE SCALE GENOMIC DNA]</scope>
    <source>
        <strain evidence="6 7">CFBP 3122</strain>
    </source>
</reference>
<keyword evidence="2" id="KW-0597">Phosphoprotein</keyword>
<keyword evidence="1 3" id="KW-0238">DNA-binding</keyword>
<evidence type="ECO:0000313" key="6">
    <source>
        <dbReference type="EMBL" id="PPT77558.1"/>
    </source>
</evidence>